<gene>
    <name evidence="2" type="ORF">SAMN05421638_1364</name>
</gene>
<feature type="chain" id="PRO_5015344260" evidence="1">
    <location>
        <begin position="21"/>
        <end position="316"/>
    </location>
</feature>
<evidence type="ECO:0000313" key="3">
    <source>
        <dbReference type="Proteomes" id="UP000242560"/>
    </source>
</evidence>
<protein>
    <submittedName>
        <fullName evidence="2">Uncharacterized protein</fullName>
    </submittedName>
</protein>
<evidence type="ECO:0000313" key="2">
    <source>
        <dbReference type="EMBL" id="SFI88821.1"/>
    </source>
</evidence>
<reference evidence="3" key="1">
    <citation type="submission" date="2016-10" db="EMBL/GenBank/DDBJ databases">
        <authorList>
            <person name="Varghese N."/>
            <person name="Submissions S."/>
        </authorList>
    </citation>
    <scope>NUCLEOTIDE SEQUENCE [LARGE SCALE GENOMIC DNA]</scope>
    <source>
        <strain evidence="3">DSM 22251</strain>
    </source>
</reference>
<sequence length="316" mass="36202">MKKIALLTLFFLFTVQNILAQKSLVGSYQISSTNPYDVASHWLLFDNGEFAVVRASMVVSGTYEEKDDGIEFTPSVPKEPFHVFGRYNREISGTRIMLKGVDLREKIYVATSSDQIYSVFRKDARCLPATLRKIYDEPISTLILANYLGDGDEPVNKFNSEYDIGNFNDFIIIYFNSQTILPPFKGKISKNKLRVEYGLSSYDNLIISESDEFNVGMSVEKQQNYYKQDSLICDNEYNFVTFSPDLNTNTVQRIVNDEDYEFNTDEEIFTMKALAAGEEKMPADFEKLFVYKMLQYKTTSTPPALAKKSLFDAKCH</sequence>
<dbReference type="Proteomes" id="UP000242560">
    <property type="component" value="Unassembled WGS sequence"/>
</dbReference>
<name>A0A1I3LVM4_9FLAO</name>
<evidence type="ECO:0000256" key="1">
    <source>
        <dbReference type="SAM" id="SignalP"/>
    </source>
</evidence>
<dbReference type="EMBL" id="FORQ01000002">
    <property type="protein sequence ID" value="SFI88821.1"/>
    <property type="molecule type" value="Genomic_DNA"/>
</dbReference>
<keyword evidence="3" id="KW-1185">Reference proteome</keyword>
<accession>A0A1I3LVM4</accession>
<feature type="signal peptide" evidence="1">
    <location>
        <begin position="1"/>
        <end position="20"/>
    </location>
</feature>
<dbReference type="RefSeq" id="WP_089819664.1">
    <property type="nucleotide sequence ID" value="NZ_FORQ01000002.1"/>
</dbReference>
<proteinExistence type="predicted"/>
<keyword evidence="1" id="KW-0732">Signal</keyword>
<dbReference type="AlphaFoldDB" id="A0A1I3LVM4"/>
<organism evidence="2 3">
    <name type="scientific">Kaistella treverensis</name>
    <dbReference type="NCBI Taxonomy" id="631455"/>
    <lineage>
        <taxon>Bacteria</taxon>
        <taxon>Pseudomonadati</taxon>
        <taxon>Bacteroidota</taxon>
        <taxon>Flavobacteriia</taxon>
        <taxon>Flavobacteriales</taxon>
        <taxon>Weeksellaceae</taxon>
        <taxon>Chryseobacterium group</taxon>
        <taxon>Kaistella</taxon>
    </lineage>
</organism>